<protein>
    <submittedName>
        <fullName evidence="1">Uncharacterized protein</fullName>
    </submittedName>
</protein>
<sequence length="131" mass="13751">MGIDYDDSYHEDSFGVGADGRVGAAGQSSSLGRAQAVATTGRTNWPELLLAMAYNAITGRLEVEVVQASQLRIPGSVNKPPGELVPVASLFHTSPVELTLAASKSLSEDEVGGDGSFLMICSRLSLRKQPC</sequence>
<accession>A0A448WGZ0</accession>
<proteinExistence type="predicted"/>
<dbReference type="OrthoDB" id="5978493at2759"/>
<name>A0A448WGZ0_9PLAT</name>
<evidence type="ECO:0000313" key="1">
    <source>
        <dbReference type="EMBL" id="VEL11348.1"/>
    </source>
</evidence>
<comment type="caution">
    <text evidence="1">The sequence shown here is derived from an EMBL/GenBank/DDBJ whole genome shotgun (WGS) entry which is preliminary data.</text>
</comment>
<dbReference type="EMBL" id="CAAALY010011565">
    <property type="protein sequence ID" value="VEL11348.1"/>
    <property type="molecule type" value="Genomic_DNA"/>
</dbReference>
<reference evidence="1" key="1">
    <citation type="submission" date="2018-11" db="EMBL/GenBank/DDBJ databases">
        <authorList>
            <consortium name="Pathogen Informatics"/>
        </authorList>
    </citation>
    <scope>NUCLEOTIDE SEQUENCE</scope>
</reference>
<organism evidence="1 2">
    <name type="scientific">Protopolystoma xenopodis</name>
    <dbReference type="NCBI Taxonomy" id="117903"/>
    <lineage>
        <taxon>Eukaryota</taxon>
        <taxon>Metazoa</taxon>
        <taxon>Spiralia</taxon>
        <taxon>Lophotrochozoa</taxon>
        <taxon>Platyhelminthes</taxon>
        <taxon>Monogenea</taxon>
        <taxon>Polyopisthocotylea</taxon>
        <taxon>Polystomatidea</taxon>
        <taxon>Polystomatidae</taxon>
        <taxon>Protopolystoma</taxon>
    </lineage>
</organism>
<gene>
    <name evidence="1" type="ORF">PXEA_LOCUS4788</name>
</gene>
<dbReference type="AlphaFoldDB" id="A0A448WGZ0"/>
<keyword evidence="2" id="KW-1185">Reference proteome</keyword>
<dbReference type="Proteomes" id="UP000784294">
    <property type="component" value="Unassembled WGS sequence"/>
</dbReference>
<evidence type="ECO:0000313" key="2">
    <source>
        <dbReference type="Proteomes" id="UP000784294"/>
    </source>
</evidence>